<accession>A0AAE3IV14</accession>
<sequence length="116" mass="13595">MTEVVELNFNLGLCAVCNKNPATQFCDYITEYTNNLIFVRDFKTFSKVNRRGEQYETCDLPMCKDCGFEISKDHDLCPHHYSLHLQRELPNPFHQKRRTQAKGYLAGLEIQATFKR</sequence>
<evidence type="ECO:0000313" key="3">
    <source>
        <dbReference type="Proteomes" id="UP001209318"/>
    </source>
</evidence>
<dbReference type="EMBL" id="JAOUSF010000003">
    <property type="protein sequence ID" value="MCU9614103.1"/>
    <property type="molecule type" value="Genomic_DNA"/>
</dbReference>
<dbReference type="InterPro" id="IPR013087">
    <property type="entry name" value="Znf_C2H2_type"/>
</dbReference>
<dbReference type="RefSeq" id="WP_263073340.1">
    <property type="nucleotide sequence ID" value="NZ_JAOUSF010000003.1"/>
</dbReference>
<dbReference type="PROSITE" id="PS00028">
    <property type="entry name" value="ZINC_FINGER_C2H2_1"/>
    <property type="match status" value="1"/>
</dbReference>
<comment type="caution">
    <text evidence="2">The sequence shown here is derived from an EMBL/GenBank/DDBJ whole genome shotgun (WGS) entry which is preliminary data.</text>
</comment>
<keyword evidence="3" id="KW-1185">Reference proteome</keyword>
<gene>
    <name evidence="2" type="ORF">OEV98_11080</name>
</gene>
<dbReference type="Proteomes" id="UP001209318">
    <property type="component" value="Unassembled WGS sequence"/>
</dbReference>
<reference evidence="2" key="1">
    <citation type="submission" date="2022-10" db="EMBL/GenBank/DDBJ databases">
        <title>Description of Fervidibacillus gen. nov. in the family Fervidibacillaceae fam. nov. with two species, Fervidibacillus albus sp. nov., and Fervidibacillus halotolerans sp. nov., isolated from tidal flat sediments.</title>
        <authorList>
            <person name="Kwon K.K."/>
            <person name="Yang S.-H."/>
        </authorList>
    </citation>
    <scope>NUCLEOTIDE SEQUENCE</scope>
    <source>
        <strain evidence="2">JCM 19140</strain>
    </source>
</reference>
<name>A0AAE3IV14_9BACI</name>
<dbReference type="AlphaFoldDB" id="A0AAE3IV14"/>
<organism evidence="2 3">
    <name type="scientific">Perspicuibacillus lycopersici</name>
    <dbReference type="NCBI Taxonomy" id="1325689"/>
    <lineage>
        <taxon>Bacteria</taxon>
        <taxon>Bacillati</taxon>
        <taxon>Bacillota</taxon>
        <taxon>Bacilli</taxon>
        <taxon>Bacillales</taxon>
        <taxon>Bacillaceae</taxon>
        <taxon>Perspicuibacillus</taxon>
    </lineage>
</organism>
<feature type="domain" description="C2H2-type" evidence="1">
    <location>
        <begin position="63"/>
        <end position="84"/>
    </location>
</feature>
<protein>
    <recommendedName>
        <fullName evidence="1">C2H2-type domain-containing protein</fullName>
    </recommendedName>
</protein>
<evidence type="ECO:0000259" key="1">
    <source>
        <dbReference type="PROSITE" id="PS00028"/>
    </source>
</evidence>
<proteinExistence type="predicted"/>
<evidence type="ECO:0000313" key="2">
    <source>
        <dbReference type="EMBL" id="MCU9614103.1"/>
    </source>
</evidence>